<feature type="compositionally biased region" description="Low complexity" evidence="1">
    <location>
        <begin position="425"/>
        <end position="435"/>
    </location>
</feature>
<feature type="compositionally biased region" description="Low complexity" evidence="1">
    <location>
        <begin position="164"/>
        <end position="177"/>
    </location>
</feature>
<feature type="compositionally biased region" description="Polar residues" evidence="1">
    <location>
        <begin position="142"/>
        <end position="163"/>
    </location>
</feature>
<feature type="compositionally biased region" description="Basic and acidic residues" evidence="1">
    <location>
        <begin position="61"/>
        <end position="71"/>
    </location>
</feature>
<feature type="compositionally biased region" description="Low complexity" evidence="1">
    <location>
        <begin position="375"/>
        <end position="407"/>
    </location>
</feature>
<dbReference type="AlphaFoldDB" id="A0A7W4J9S8"/>
<feature type="compositionally biased region" description="Gly residues" evidence="1">
    <location>
        <begin position="701"/>
        <end position="711"/>
    </location>
</feature>
<feature type="compositionally biased region" description="Low complexity" evidence="1">
    <location>
        <begin position="32"/>
        <end position="42"/>
    </location>
</feature>
<feature type="compositionally biased region" description="Low complexity" evidence="1">
    <location>
        <begin position="442"/>
        <end position="455"/>
    </location>
</feature>
<feature type="compositionally biased region" description="Low complexity" evidence="1">
    <location>
        <begin position="222"/>
        <end position="236"/>
    </location>
</feature>
<evidence type="ECO:0000313" key="2">
    <source>
        <dbReference type="EMBL" id="MBB2177307.1"/>
    </source>
</evidence>
<dbReference type="EMBL" id="JABEQH010000026">
    <property type="protein sequence ID" value="MBB2177307.1"/>
    <property type="molecule type" value="Genomic_DNA"/>
</dbReference>
<feature type="compositionally biased region" description="Polar residues" evidence="1">
    <location>
        <begin position="268"/>
        <end position="287"/>
    </location>
</feature>
<feature type="region of interest" description="Disordered" evidence="1">
    <location>
        <begin position="325"/>
        <end position="513"/>
    </location>
</feature>
<protein>
    <recommendedName>
        <fullName evidence="4">Flagellar hook-length control protein FliK</fullName>
    </recommendedName>
</protein>
<keyword evidence="3" id="KW-1185">Reference proteome</keyword>
<feature type="compositionally biased region" description="Gly residues" evidence="1">
    <location>
        <begin position="653"/>
        <end position="665"/>
    </location>
</feature>
<reference evidence="2 3" key="1">
    <citation type="submission" date="2020-04" db="EMBL/GenBank/DDBJ databases">
        <title>Description of novel Gluconacetobacter.</title>
        <authorList>
            <person name="Sombolestani A."/>
        </authorList>
    </citation>
    <scope>NUCLEOTIDE SEQUENCE [LARGE SCALE GENOMIC DNA]</scope>
    <source>
        <strain evidence="2 3">LMG 21312</strain>
    </source>
</reference>
<feature type="region of interest" description="Disordered" evidence="1">
    <location>
        <begin position="199"/>
        <end position="310"/>
    </location>
</feature>
<proteinExistence type="predicted"/>
<feature type="region of interest" description="Disordered" evidence="1">
    <location>
        <begin position="142"/>
        <end position="181"/>
    </location>
</feature>
<feature type="compositionally biased region" description="Polar residues" evidence="1">
    <location>
        <begin position="199"/>
        <end position="215"/>
    </location>
</feature>
<name>A0A7W4J9S8_9PROT</name>
<organism evidence="2 3">
    <name type="scientific">Gluconacetobacter johannae</name>
    <dbReference type="NCBI Taxonomy" id="112140"/>
    <lineage>
        <taxon>Bacteria</taxon>
        <taxon>Pseudomonadati</taxon>
        <taxon>Pseudomonadota</taxon>
        <taxon>Alphaproteobacteria</taxon>
        <taxon>Acetobacterales</taxon>
        <taxon>Acetobacteraceae</taxon>
        <taxon>Gluconacetobacter</taxon>
    </lineage>
</organism>
<evidence type="ECO:0000256" key="1">
    <source>
        <dbReference type="SAM" id="MobiDB-lite"/>
    </source>
</evidence>
<feature type="region of interest" description="Disordered" evidence="1">
    <location>
        <begin position="1"/>
        <end position="122"/>
    </location>
</feature>
<comment type="caution">
    <text evidence="2">The sequence shown here is derived from an EMBL/GenBank/DDBJ whole genome shotgun (WGS) entry which is preliminary data.</text>
</comment>
<sequence>MGITVARPSTIKNQAPTTPLSSPLPAVSPQKTAAATPASSGTARKRGAGGSGTFGTIVKDLTAKRDHEGHGRAASAASSTSDPSAADSAGALPGAVPSQASQQTDTISTTSSAHDARKVEQQARNTLAWPAIALMQMSLPVQVTAPQGQPQTGKAGSSDAGNQTSDTTSGDTPSSASLSGTASWGDIAAAAALFVSQPSPALQGSQGEASTNSGTGRAGAEFSQAPAPSAALPQFQTASASFGPMAVSAGPAAGTAGTGTDTPGSATRPASSTPPQFQAASVSSGPMISSGNAAASGVGATSDQAPQNAAGAMIPPVQAVAGLSTASNGAQTMPAAAGTVSPQVPAPSRATQAAGLVADAARAGTDARPRATGLASSPAHSGSSAFSASDPSGGAAASVSASDPAGAQTTQQDIAQAMPPQQDQATAASNVAMAASRQSDRPTSLAASSDPAAPSGYSVAPPQTGGVETVAATNLQNGTAGDPNASDRGPEGDGQKATAGTTNTIGLSIGIPQPGSFSVAHETKAADAHPDRTGNQGDGDVDMGGGQVIASPSLLRQAGGPTSVSMTVLTADSTPVHVRLEGTDGVTTGVVLQSADEATARHLANNRHELVAALDATGMETHNLKIDVVNASNSGGNANDPGAGGQPAYDGSFSGGTLGNGGGQNGRQPSDGGPWRTGGISAGQGSGDIDVGDGARRPGRTYGGPGINITA</sequence>
<feature type="compositionally biased region" description="Low complexity" evidence="1">
    <location>
        <begin position="289"/>
        <end position="302"/>
    </location>
</feature>
<evidence type="ECO:0008006" key="4">
    <source>
        <dbReference type="Google" id="ProtNLM"/>
    </source>
</evidence>
<feature type="compositionally biased region" description="Polar residues" evidence="1">
    <location>
        <begin position="10"/>
        <end position="21"/>
    </location>
</feature>
<gene>
    <name evidence="2" type="ORF">HLH21_15475</name>
</gene>
<accession>A0A7W4J9S8</accession>
<feature type="compositionally biased region" description="Low complexity" evidence="1">
    <location>
        <begin position="353"/>
        <end position="363"/>
    </location>
</feature>
<dbReference type="Proteomes" id="UP000561066">
    <property type="component" value="Unassembled WGS sequence"/>
</dbReference>
<feature type="region of interest" description="Disordered" evidence="1">
    <location>
        <begin position="635"/>
        <end position="711"/>
    </location>
</feature>
<feature type="compositionally biased region" description="Low complexity" evidence="1">
    <location>
        <begin position="73"/>
        <end position="112"/>
    </location>
</feature>
<feature type="compositionally biased region" description="Low complexity" evidence="1">
    <location>
        <begin position="248"/>
        <end position="267"/>
    </location>
</feature>
<feature type="compositionally biased region" description="Polar residues" evidence="1">
    <location>
        <begin position="408"/>
        <end position="424"/>
    </location>
</feature>
<dbReference type="RefSeq" id="WP_182944652.1">
    <property type="nucleotide sequence ID" value="NZ_JABEQH010000026.1"/>
</dbReference>
<evidence type="ECO:0000313" key="3">
    <source>
        <dbReference type="Proteomes" id="UP000561066"/>
    </source>
</evidence>